<gene>
    <name evidence="1" type="ORF">CEV33_4694</name>
</gene>
<protein>
    <submittedName>
        <fullName evidence="1">Uncharacterized protein</fullName>
    </submittedName>
</protein>
<sequence length="63" mass="7581">MLQLTRIQMHHNDTRLILVRDVSLAYRTQDLSERFFSVYSNYLLLDYLELGVTYGSFYHYSNV</sequence>
<dbReference type="AlphaFoldDB" id="A0A256G8A5"/>
<evidence type="ECO:0000313" key="2">
    <source>
        <dbReference type="Proteomes" id="UP000216478"/>
    </source>
</evidence>
<dbReference type="Proteomes" id="UP000216478">
    <property type="component" value="Unassembled WGS sequence"/>
</dbReference>
<name>A0A256G8A5_9HYPH</name>
<comment type="caution">
    <text evidence="1">The sequence shown here is derived from an EMBL/GenBank/DDBJ whole genome shotgun (WGS) entry which is preliminary data.</text>
</comment>
<proteinExistence type="predicted"/>
<accession>A0A256G8A5</accession>
<organism evidence="1 2">
    <name type="scientific">Brucella grignonensis</name>
    <dbReference type="NCBI Taxonomy" id="94627"/>
    <lineage>
        <taxon>Bacteria</taxon>
        <taxon>Pseudomonadati</taxon>
        <taxon>Pseudomonadota</taxon>
        <taxon>Alphaproteobacteria</taxon>
        <taxon>Hyphomicrobiales</taxon>
        <taxon>Brucellaceae</taxon>
        <taxon>Brucella/Ochrobactrum group</taxon>
        <taxon>Brucella</taxon>
    </lineage>
</organism>
<reference evidence="1 2" key="1">
    <citation type="submission" date="2017-07" db="EMBL/GenBank/DDBJ databases">
        <title>Phylogenetic study on the rhizospheric bacterium Ochrobactrum sp. A44.</title>
        <authorList>
            <person name="Krzyzanowska D.M."/>
            <person name="Ossowicki A."/>
            <person name="Rajewska M."/>
            <person name="Maciag T."/>
            <person name="Kaczynski Z."/>
            <person name="Czerwicka M."/>
            <person name="Jafra S."/>
        </authorList>
    </citation>
    <scope>NUCLEOTIDE SEQUENCE [LARGE SCALE GENOMIC DNA]</scope>
    <source>
        <strain evidence="1 2">OgA9a</strain>
    </source>
</reference>
<evidence type="ECO:0000313" key="1">
    <source>
        <dbReference type="EMBL" id="OYR23365.1"/>
    </source>
</evidence>
<keyword evidence="2" id="KW-1185">Reference proteome</keyword>
<dbReference type="EMBL" id="NNRL01000060">
    <property type="protein sequence ID" value="OYR23365.1"/>
    <property type="molecule type" value="Genomic_DNA"/>
</dbReference>